<dbReference type="Pfam" id="PF00169">
    <property type="entry name" value="PH"/>
    <property type="match status" value="1"/>
</dbReference>
<dbReference type="EMBL" id="CABD030083120">
    <property type="status" value="NOT_ANNOTATED_CDS"/>
    <property type="molecule type" value="Genomic_DNA"/>
</dbReference>
<dbReference type="EMBL" id="CABD030083119">
    <property type="status" value="NOT_ANNOTATED_CDS"/>
    <property type="molecule type" value="Genomic_DNA"/>
</dbReference>
<organism evidence="3 4">
    <name type="scientific">Gorilla gorilla gorilla</name>
    <name type="common">Western lowland gorilla</name>
    <dbReference type="NCBI Taxonomy" id="9595"/>
    <lineage>
        <taxon>Eukaryota</taxon>
        <taxon>Metazoa</taxon>
        <taxon>Chordata</taxon>
        <taxon>Craniata</taxon>
        <taxon>Vertebrata</taxon>
        <taxon>Euteleostomi</taxon>
        <taxon>Mammalia</taxon>
        <taxon>Eutheria</taxon>
        <taxon>Euarchontoglires</taxon>
        <taxon>Primates</taxon>
        <taxon>Haplorrhini</taxon>
        <taxon>Catarrhini</taxon>
        <taxon>Hominidae</taxon>
        <taxon>Gorilla</taxon>
    </lineage>
</organism>
<dbReference type="InterPro" id="IPR057971">
    <property type="entry name" value="PKHA4-7_TBCA"/>
</dbReference>
<reference evidence="3 4" key="2">
    <citation type="journal article" date="2012" name="Nature">
        <title>Insights into hominid evolution from the gorilla genome sequence.</title>
        <authorList>
            <person name="Scally A."/>
            <person name="Dutheil J.Y."/>
            <person name="Hillier L.W."/>
            <person name="Jordan G.E."/>
            <person name="Goodhead I."/>
            <person name="Herrero J."/>
            <person name="Hobolth A."/>
            <person name="Lappalainen T."/>
            <person name="Mailund T."/>
            <person name="Marques-Bonet T."/>
            <person name="McCarthy S."/>
            <person name="Montgomery S.H."/>
            <person name="Schwalie P.C."/>
            <person name="Tang Y.A."/>
            <person name="Ward M.C."/>
            <person name="Xue Y."/>
            <person name="Yngvadottir B."/>
            <person name="Alkan C."/>
            <person name="Andersen L.N."/>
            <person name="Ayub Q."/>
            <person name="Ball E.V."/>
            <person name="Beal K."/>
            <person name="Bradley B.J."/>
            <person name="Chen Y."/>
            <person name="Clee C.M."/>
            <person name="Fitzgerald S."/>
            <person name="Graves T.A."/>
            <person name="Gu Y."/>
            <person name="Heath P."/>
            <person name="Heger A."/>
            <person name="Karakoc E."/>
            <person name="Kolb-Kokocinski A."/>
            <person name="Laird G.K."/>
            <person name="Lunter G."/>
            <person name="Meader S."/>
            <person name="Mort M."/>
            <person name="Mullikin J.C."/>
            <person name="Munch K."/>
            <person name="O'Connor T.D."/>
            <person name="Phillips A.D."/>
            <person name="Prado-Martinez J."/>
            <person name="Rogers A.S."/>
            <person name="Sajjadian S."/>
            <person name="Schmidt D."/>
            <person name="Shaw K."/>
            <person name="Simpson J.T."/>
            <person name="Stenson P.D."/>
            <person name="Turner D.J."/>
            <person name="Vigilant L."/>
            <person name="Vilella A.J."/>
            <person name="Whitener W."/>
            <person name="Zhu B."/>
            <person name="Cooper D.N."/>
            <person name="de Jong P."/>
            <person name="Dermitzakis E.T."/>
            <person name="Eichler E.E."/>
            <person name="Flicek P."/>
            <person name="Goldman N."/>
            <person name="Mundy N.I."/>
            <person name="Ning Z."/>
            <person name="Odom D.T."/>
            <person name="Ponting C.P."/>
            <person name="Quail M.A."/>
            <person name="Ryder O.A."/>
            <person name="Searle S.M."/>
            <person name="Warren W.C."/>
            <person name="Wilson R.K."/>
            <person name="Schierup M.H."/>
            <person name="Rogers J."/>
            <person name="Tyler-Smith C."/>
            <person name="Durbin R."/>
        </authorList>
    </citation>
    <scope>NUCLEOTIDE SEQUENCE [LARGE SCALE GENOMIC DNA]</scope>
</reference>
<proteinExistence type="predicted"/>
<keyword evidence="4" id="KW-1185">Reference proteome</keyword>
<dbReference type="SUPFAM" id="SSF50729">
    <property type="entry name" value="PH domain-like"/>
    <property type="match status" value="1"/>
</dbReference>
<reference evidence="3" key="3">
    <citation type="submission" date="2025-08" db="UniProtKB">
        <authorList>
            <consortium name="Ensembl"/>
        </authorList>
    </citation>
    <scope>IDENTIFICATION</scope>
</reference>
<dbReference type="PANTHER" id="PTHR12752:SF3">
    <property type="entry name" value="PLECKSTRIN HOMOLOGY DOMAIN-CONTAINING FAMILY A MEMBER 5"/>
    <property type="match status" value="1"/>
</dbReference>
<dbReference type="Gene3D" id="2.30.29.30">
    <property type="entry name" value="Pleckstrin-homology domain (PH domain)/Phosphotyrosine-binding domain (PTB)"/>
    <property type="match status" value="1"/>
</dbReference>
<feature type="compositionally biased region" description="Basic and acidic residues" evidence="1">
    <location>
        <begin position="832"/>
        <end position="868"/>
    </location>
</feature>
<sequence>MKLWKKRWFVLSDLCLFYYRDEKEEGILGSILLPSFQIALLTSEDHINRKYAFKAAHPNMRTYYFCTDTGKEMELWMKAMLDAALVQTEPVKRVDKITSENAPTKETNNIPNHRVLIKPEIQNNQKNKEMSKIEEKKALEAEKYGFQKDGQDRPLTKINSVKLNSLPSEYESGSACPAQTAHYRPINLSSSENKIVNVSLADLRGGNRPNTGPLYTEADRVIQRTNSMQQLEQWIKIQKGRGHEEETRGVISYQTLPRNMPSHRAQIMARYPEGYRTLPRNSKTRPESICSVTPSTHDKTLGPGAEEKRRSMRDDTMWQLYEWQQRQFYNKQSTLPRHSTLSSPKTMVNISDQTMHSIPTSPSHGSIAAYQGYSPQRTYRSEVSSPIQRGDVTIDRRHRAHHPKHVYVPDRRSVPAGLTLQSVSPQSLQGKTLSQDEGRGTLYKYRPEEVDIDAKLSRLCEQDKVVHALEEKLQQLHKEKYTLEQALLSASQEIEMHADNPAAIQTVVLQRDDLQNGLLSTCRELSRATAELERAWREYDKLEYDVTVTRNQMQEQLDHLGEVQTESAGIQRAQIQKELWRIQDVMEGLSKHKQQRGTTEIGIIGSKPFSTVKYKNEEEEVVPPRPPLPRSYDFTEQPPIIPPLPSDSSSLLCYSRGPVHLPEEKKMYQVQGYPRNGSHCGPDYRLYKSEPELTTVAEVDESNGEEKSEPVSEIETSVVKGSHFPVGVVPPRAKSPTPESSTIASYVTLRKTKKMMDLRTERPRSAVEQLCLAESTRPRMTVEEQMERIRRHQQACLREKKKGLNVIGASDQSPLQSPSNLRDNPFRTTQTRRRDDNVKELDTAIRENDVKPDRETPATEIVQLKETEPQNVDFSKELKKTENISYEMLFEPEPNGVNSVEMMDKERNKEKMPDDVTFSPQDETQITNHKPEEHPEENTKNSVDEQEETVISYESTPEVSRGNQTMAVKSLSPSPESSASPVPSTQPQLTEGSHFMCV</sequence>
<name>A0A2I2YTG7_GORGO</name>
<dbReference type="AlphaFoldDB" id="A0A2I2YTG7"/>
<feature type="compositionally biased region" description="Polar residues" evidence="1">
    <location>
        <begin position="918"/>
        <end position="928"/>
    </location>
</feature>
<dbReference type="EMBL" id="CABD030083114">
    <property type="status" value="NOT_ANNOTATED_CDS"/>
    <property type="molecule type" value="Genomic_DNA"/>
</dbReference>
<dbReference type="InterPro" id="IPR040392">
    <property type="entry name" value="PKHA4-7_PH"/>
</dbReference>
<feature type="compositionally biased region" description="Basic and acidic residues" evidence="1">
    <location>
        <begin position="296"/>
        <end position="312"/>
    </location>
</feature>
<gene>
    <name evidence="3" type="primary">PLEKHA5</name>
</gene>
<feature type="region of interest" description="Disordered" evidence="1">
    <location>
        <begin position="907"/>
        <end position="998"/>
    </location>
</feature>
<dbReference type="EMBL" id="CABD030083117">
    <property type="status" value="NOT_ANNOTATED_CDS"/>
    <property type="molecule type" value="Genomic_DNA"/>
</dbReference>
<feature type="region of interest" description="Disordered" evidence="1">
    <location>
        <begin position="276"/>
        <end position="312"/>
    </location>
</feature>
<dbReference type="GeneTree" id="ENSGT00940000155728"/>
<dbReference type="SMART" id="SM00233">
    <property type="entry name" value="PH"/>
    <property type="match status" value="1"/>
</dbReference>
<dbReference type="InterPro" id="IPR001849">
    <property type="entry name" value="PH_domain"/>
</dbReference>
<dbReference type="PANTHER" id="PTHR12752">
    <property type="entry name" value="PHOSPHOINOSITOL 3-PHOSPHATE-BINDING PROTEIN"/>
    <property type="match status" value="1"/>
</dbReference>
<accession>A0A2I2YTG7</accession>
<dbReference type="PROSITE" id="PS50003">
    <property type="entry name" value="PH_DOMAIN"/>
    <property type="match status" value="1"/>
</dbReference>
<dbReference type="EMBL" id="CABD030083116">
    <property type="status" value="NOT_ANNOTATED_CDS"/>
    <property type="molecule type" value="Genomic_DNA"/>
</dbReference>
<feature type="compositionally biased region" description="Polar residues" evidence="1">
    <location>
        <begin position="810"/>
        <end position="829"/>
    </location>
</feature>
<feature type="compositionally biased region" description="Basic and acidic residues" evidence="1">
    <location>
        <begin position="929"/>
        <end position="943"/>
    </location>
</feature>
<dbReference type="Pfam" id="PF25541">
    <property type="entry name" value="TBCA_PH"/>
    <property type="match status" value="1"/>
</dbReference>
<dbReference type="InterPro" id="IPR011993">
    <property type="entry name" value="PH-like_dom_sf"/>
</dbReference>
<evidence type="ECO:0000313" key="3">
    <source>
        <dbReference type="Ensembl" id="ENSGGOP00000038270.1"/>
    </source>
</evidence>
<feature type="domain" description="PH" evidence="2">
    <location>
        <begin position="1"/>
        <end position="85"/>
    </location>
</feature>
<evidence type="ECO:0000313" key="4">
    <source>
        <dbReference type="Proteomes" id="UP000001519"/>
    </source>
</evidence>
<reference evidence="3" key="4">
    <citation type="submission" date="2025-09" db="UniProtKB">
        <authorList>
            <consortium name="Ensembl"/>
        </authorList>
    </citation>
    <scope>IDENTIFICATION</scope>
</reference>
<dbReference type="EMBL" id="CABD030083121">
    <property type="status" value="NOT_ANNOTATED_CDS"/>
    <property type="molecule type" value="Genomic_DNA"/>
</dbReference>
<dbReference type="EMBL" id="CABD030083118">
    <property type="status" value="NOT_ANNOTATED_CDS"/>
    <property type="molecule type" value="Genomic_DNA"/>
</dbReference>
<dbReference type="Proteomes" id="UP000001519">
    <property type="component" value="Chromosome 12"/>
</dbReference>
<dbReference type="Bgee" id="ENSGGOG00000003917">
    <property type="expression patterns" value="Expressed in testis and 6 other cell types or tissues"/>
</dbReference>
<dbReference type="EMBL" id="CABD030083122">
    <property type="status" value="NOT_ANNOTATED_CDS"/>
    <property type="molecule type" value="Genomic_DNA"/>
</dbReference>
<dbReference type="Ensembl" id="ENSGGOT00000065474.1">
    <property type="protein sequence ID" value="ENSGGOP00000038270.1"/>
    <property type="gene ID" value="ENSGGOG00000003917.3"/>
</dbReference>
<feature type="compositionally biased region" description="Polar residues" evidence="1">
    <location>
        <begin position="952"/>
        <end position="967"/>
    </location>
</feature>
<dbReference type="CDD" id="cd13248">
    <property type="entry name" value="PH_PEPP1_2_3"/>
    <property type="match status" value="1"/>
</dbReference>
<protein>
    <submittedName>
        <fullName evidence="3">Pleckstrin homology domain containing A5</fullName>
    </submittedName>
</protein>
<reference evidence="4" key="1">
    <citation type="submission" date="2011-05" db="EMBL/GenBank/DDBJ databases">
        <title>Insights into the evolution of the great apes provided by the gorilla genome.</title>
        <authorList>
            <person name="Scally A."/>
        </authorList>
    </citation>
    <scope>NUCLEOTIDE SEQUENCE [LARGE SCALE GENOMIC DNA]</scope>
</reference>
<dbReference type="FunFam" id="2.30.29.30:FF:000083">
    <property type="entry name" value="Pleckstrin homology domain-containing family A member 5"/>
    <property type="match status" value="1"/>
</dbReference>
<evidence type="ECO:0000259" key="2">
    <source>
        <dbReference type="PROSITE" id="PS50003"/>
    </source>
</evidence>
<dbReference type="EMBL" id="CABD030083115">
    <property type="status" value="NOT_ANNOTATED_CDS"/>
    <property type="molecule type" value="Genomic_DNA"/>
</dbReference>
<feature type="compositionally biased region" description="Low complexity" evidence="1">
    <location>
        <begin position="970"/>
        <end position="983"/>
    </location>
</feature>
<feature type="region of interest" description="Disordered" evidence="1">
    <location>
        <begin position="808"/>
        <end position="868"/>
    </location>
</feature>
<evidence type="ECO:0000256" key="1">
    <source>
        <dbReference type="SAM" id="MobiDB-lite"/>
    </source>
</evidence>